<reference evidence="2 3" key="1">
    <citation type="journal article" date="2022" name="Syst. Appl. Microbiol.">
        <title>Natronocalculus amylovorans gen. nov., sp. nov., and Natranaeroarchaeum aerophilus sp. nov., dominant culturable amylolytic natronoarchaea from hypersaline soda lakes in southwestern Siberia.</title>
        <authorList>
            <person name="Sorokin D.Y."/>
            <person name="Elcheninov A.G."/>
            <person name="Khizhniak T.V."/>
            <person name="Koenen M."/>
            <person name="Bale N.J."/>
            <person name="Damste J.S.S."/>
            <person name="Kublanov I.V."/>
        </authorList>
    </citation>
    <scope>NUCLEOTIDE SEQUENCE [LARGE SCALE GENOMIC DNA]</scope>
    <source>
        <strain evidence="2 3">AArc-St1-1</strain>
    </source>
</reference>
<protein>
    <recommendedName>
        <fullName evidence="4">RING-type E3 ubiquitin transferase</fullName>
    </recommendedName>
</protein>
<keyword evidence="1" id="KW-0812">Transmembrane</keyword>
<proteinExistence type="predicted"/>
<accession>A0AAE3FQG7</accession>
<evidence type="ECO:0000313" key="2">
    <source>
        <dbReference type="EMBL" id="MCL9812764.1"/>
    </source>
</evidence>
<organism evidence="2 3">
    <name type="scientific">Natranaeroarchaeum aerophilus</name>
    <dbReference type="NCBI Taxonomy" id="2917711"/>
    <lineage>
        <taxon>Archaea</taxon>
        <taxon>Methanobacteriati</taxon>
        <taxon>Methanobacteriota</taxon>
        <taxon>Stenosarchaea group</taxon>
        <taxon>Halobacteria</taxon>
        <taxon>Halobacteriales</taxon>
        <taxon>Natronoarchaeaceae</taxon>
        <taxon>Natranaeroarchaeum</taxon>
    </lineage>
</organism>
<comment type="caution">
    <text evidence="2">The sequence shown here is derived from an EMBL/GenBank/DDBJ whole genome shotgun (WGS) entry which is preliminary data.</text>
</comment>
<keyword evidence="1" id="KW-0472">Membrane</keyword>
<feature type="transmembrane region" description="Helical" evidence="1">
    <location>
        <begin position="236"/>
        <end position="258"/>
    </location>
</feature>
<keyword evidence="1" id="KW-1133">Transmembrane helix</keyword>
<dbReference type="RefSeq" id="WP_250594748.1">
    <property type="nucleotide sequence ID" value="NZ_JAKRVY010000001.1"/>
</dbReference>
<dbReference type="Proteomes" id="UP001202674">
    <property type="component" value="Unassembled WGS sequence"/>
</dbReference>
<name>A0AAE3FQG7_9EURY</name>
<evidence type="ECO:0008006" key="4">
    <source>
        <dbReference type="Google" id="ProtNLM"/>
    </source>
</evidence>
<gene>
    <name evidence="2" type="ORF">AArcSt11_03740</name>
</gene>
<sequence length="262" mass="28140">MPGTVPIPVLLFVGVFMLIGVGAVFVGARALRRAVLFWRSEPVDVMEVAHGTGRTELEASAVPADETLTAPFTGTECLAYEYKVQRYRSSDNGSNWRTMHSDDERVQFLVEDETGSVVIESEDADLSLTSGDRITVGRDETAEGRIAEFLETIDDVDPGEGASSDIGPITVSTGDKRRYVERRIDVGDTVHVYGQINDRPFEGPTGTVNAAIGDGPETPLFHVADASASNSIQRQFAAGVAATVFGLMFMLVPGIVLASELL</sequence>
<dbReference type="EMBL" id="JAKRVY010000001">
    <property type="protein sequence ID" value="MCL9812764.1"/>
    <property type="molecule type" value="Genomic_DNA"/>
</dbReference>
<keyword evidence="3" id="KW-1185">Reference proteome</keyword>
<evidence type="ECO:0000313" key="3">
    <source>
        <dbReference type="Proteomes" id="UP001202674"/>
    </source>
</evidence>
<dbReference type="AlphaFoldDB" id="A0AAE3FQG7"/>
<evidence type="ECO:0000256" key="1">
    <source>
        <dbReference type="SAM" id="Phobius"/>
    </source>
</evidence>
<feature type="transmembrane region" description="Helical" evidence="1">
    <location>
        <begin position="6"/>
        <end position="31"/>
    </location>
</feature>